<protein>
    <recommendedName>
        <fullName evidence="5">Karyogamy protein</fullName>
    </recommendedName>
</protein>
<feature type="compositionally biased region" description="Polar residues" evidence="2">
    <location>
        <begin position="603"/>
        <end position="614"/>
    </location>
</feature>
<feature type="compositionally biased region" description="Polar residues" evidence="2">
    <location>
        <begin position="621"/>
        <end position="632"/>
    </location>
</feature>
<dbReference type="InterPro" id="IPR013889">
    <property type="entry name" value="Karyogamy_KAR9"/>
</dbReference>
<dbReference type="Pfam" id="PF08580">
    <property type="entry name" value="KAR9"/>
    <property type="match status" value="1"/>
</dbReference>
<evidence type="ECO:0000256" key="1">
    <source>
        <dbReference type="SAM" id="Coils"/>
    </source>
</evidence>
<feature type="compositionally biased region" description="Polar residues" evidence="2">
    <location>
        <begin position="341"/>
        <end position="351"/>
    </location>
</feature>
<feature type="compositionally biased region" description="Polar residues" evidence="2">
    <location>
        <begin position="571"/>
        <end position="589"/>
    </location>
</feature>
<dbReference type="AlphaFoldDB" id="A0A4U7AY09"/>
<comment type="caution">
    <text evidence="3">The sequence shown here is derived from an EMBL/GenBank/DDBJ whole genome shotgun (WGS) entry which is preliminary data.</text>
</comment>
<feature type="region of interest" description="Disordered" evidence="2">
    <location>
        <begin position="571"/>
        <end position="920"/>
    </location>
</feature>
<gene>
    <name evidence="3" type="ORF">C1H76_6258</name>
</gene>
<reference evidence="3 4" key="1">
    <citation type="submission" date="2018-02" db="EMBL/GenBank/DDBJ databases">
        <title>Draft genome sequences of Elsinoe sp., causing black scab on jojoba.</title>
        <authorList>
            <person name="Stodart B."/>
            <person name="Jeffress S."/>
            <person name="Ash G."/>
            <person name="Arun Chinnappa K."/>
        </authorList>
    </citation>
    <scope>NUCLEOTIDE SEQUENCE [LARGE SCALE GENOMIC DNA]</scope>
    <source>
        <strain evidence="3 4">Hillstone_2</strain>
    </source>
</reference>
<dbReference type="Proteomes" id="UP000308133">
    <property type="component" value="Unassembled WGS sequence"/>
</dbReference>
<dbReference type="PANTHER" id="PTHR37271:SF1">
    <property type="entry name" value="KARYOGAMY PROTEIN KAR9"/>
    <property type="match status" value="1"/>
</dbReference>
<dbReference type="GO" id="GO:0005938">
    <property type="term" value="C:cell cortex"/>
    <property type="evidence" value="ECO:0007669"/>
    <property type="project" value="TreeGrafter"/>
</dbReference>
<sequence>MAAPSYAQSALDHRIHLPYSPQRPDSDADVSSIADISTTAYSDTDDSESPAVASLDRRKRDFLSSIKSKLQSRPNDNSSPYSPSTPRTDLRTSQIVTSPTPSSPQRGSTYSLSDPDLAGSGHSRAGSIYSLSRVSFTSRLAQLTSIPLPTASSLQARISSQPTAHLAARTLSEAGDQIRLWTKKAGDVLQDLDAQDDVEWSAAGGCDGLEEVDHAIARFEGLVKVYVISIEELQMRSDVKTLSDETLKGHVDQMECVVMDWQKVKQSLKSVKDQVEIALEWEELWNTVIGEIAQELGSLSDLIFEMEEKRHLAVNTIGGAENGRNVDLDELSDVVERRSSAENTPIKSQVSLPPPFSPNSPIEVPSAPANKDDSKLLALFARMQPLRASLDFLPMRLSTFHNRGNGLFPSGCVELETRRDQLEAQWKKLEADAEALRKELGEDRWLMVFRNAGRQALKMFESVERSLHKLNQAVGNGTYQSDPQAFSRMAESYEAKKTHYVPAIDRVLGLIDRGVMDRLSVNGEILRLQSDMKRRYKDLIACIKDMDDMMDRGLPDVPGHHLRDSISTILSSERSMASSTLDSPRSSPASSVMMRSRNSSVNGQSTPTGRSSSALPKARRTSNLAPATPSTRSRSRMSDAHRIATSPLPRPSEPYTGKKIDIFREFKDPNNKPRWNAGGSVKTTPARDFPPLSATEPSPYRKPLAIPRKYTPSRIPGIPELGRTSSPVPSTPTSTRRLSSSRLPPRSKSALEHRSVSSSAALPSPSSRPTPKPRTSSSGRLQPPSTPLTSRKYSTASTLATVQDEDDSTTPSSLPRPSSRLQVSRPPSSMSTATNATRTSATGAEQGRRTSVVGTVNGRRSSLAATTTTPGRRTSSLLSPPGVWSRGGGRDSRTGVRAASAMAGRNGNDSGEGERPRWKY</sequence>
<evidence type="ECO:0000313" key="4">
    <source>
        <dbReference type="Proteomes" id="UP000308133"/>
    </source>
</evidence>
<feature type="coiled-coil region" evidence="1">
    <location>
        <begin position="412"/>
        <end position="439"/>
    </location>
</feature>
<feature type="compositionally biased region" description="Basic and acidic residues" evidence="2">
    <location>
        <begin position="656"/>
        <end position="671"/>
    </location>
</feature>
<accession>A0A4U7AY09</accession>
<name>A0A4U7AY09_9PEZI</name>
<feature type="compositionally biased region" description="Polar residues" evidence="2">
    <location>
        <begin position="65"/>
        <end position="112"/>
    </location>
</feature>
<evidence type="ECO:0000256" key="2">
    <source>
        <dbReference type="SAM" id="MobiDB-lite"/>
    </source>
</evidence>
<feature type="region of interest" description="Disordered" evidence="2">
    <location>
        <begin position="338"/>
        <end position="369"/>
    </location>
</feature>
<feature type="compositionally biased region" description="Low complexity" evidence="2">
    <location>
        <begin position="590"/>
        <end position="602"/>
    </location>
</feature>
<evidence type="ECO:0000313" key="3">
    <source>
        <dbReference type="EMBL" id="TKX21761.1"/>
    </source>
</evidence>
<dbReference type="GO" id="GO:0030473">
    <property type="term" value="P:nuclear migration along microtubule"/>
    <property type="evidence" value="ECO:0007669"/>
    <property type="project" value="TreeGrafter"/>
</dbReference>
<dbReference type="PANTHER" id="PTHR37271">
    <property type="entry name" value="KARYOGAMY PROTEIN KAR9"/>
    <property type="match status" value="1"/>
</dbReference>
<dbReference type="GO" id="GO:0043332">
    <property type="term" value="C:mating projection tip"/>
    <property type="evidence" value="ECO:0007669"/>
    <property type="project" value="TreeGrafter"/>
</dbReference>
<dbReference type="GO" id="GO:0031578">
    <property type="term" value="P:mitotic spindle orientation checkpoint signaling"/>
    <property type="evidence" value="ECO:0007669"/>
    <property type="project" value="TreeGrafter"/>
</dbReference>
<dbReference type="GO" id="GO:0005816">
    <property type="term" value="C:spindle pole body"/>
    <property type="evidence" value="ECO:0007669"/>
    <property type="project" value="TreeGrafter"/>
</dbReference>
<feature type="compositionally biased region" description="Low complexity" evidence="2">
    <location>
        <begin position="723"/>
        <end position="747"/>
    </location>
</feature>
<proteinExistence type="predicted"/>
<feature type="compositionally biased region" description="Polar residues" evidence="2">
    <location>
        <begin position="852"/>
        <end position="878"/>
    </location>
</feature>
<feature type="compositionally biased region" description="Low complexity" evidence="2">
    <location>
        <begin position="809"/>
        <end position="844"/>
    </location>
</feature>
<dbReference type="EMBL" id="PTQR01000080">
    <property type="protein sequence ID" value="TKX21761.1"/>
    <property type="molecule type" value="Genomic_DNA"/>
</dbReference>
<organism evidence="3 4">
    <name type="scientific">Elsinoe australis</name>
    <dbReference type="NCBI Taxonomy" id="40998"/>
    <lineage>
        <taxon>Eukaryota</taxon>
        <taxon>Fungi</taxon>
        <taxon>Dikarya</taxon>
        <taxon>Ascomycota</taxon>
        <taxon>Pezizomycotina</taxon>
        <taxon>Dothideomycetes</taxon>
        <taxon>Dothideomycetidae</taxon>
        <taxon>Myriangiales</taxon>
        <taxon>Elsinoaceae</taxon>
        <taxon>Elsinoe</taxon>
    </lineage>
</organism>
<feature type="region of interest" description="Disordered" evidence="2">
    <location>
        <begin position="1"/>
        <end position="118"/>
    </location>
</feature>
<feature type="compositionally biased region" description="Polar residues" evidence="2">
    <location>
        <begin position="787"/>
        <end position="801"/>
    </location>
</feature>
<evidence type="ECO:0008006" key="5">
    <source>
        <dbReference type="Google" id="ProtNLM"/>
    </source>
</evidence>
<feature type="compositionally biased region" description="Low complexity" evidence="2">
    <location>
        <begin position="756"/>
        <end position="765"/>
    </location>
</feature>
<keyword evidence="1" id="KW-0175">Coiled coil</keyword>
<dbReference type="GO" id="GO:0051293">
    <property type="term" value="P:establishment of spindle localization"/>
    <property type="evidence" value="ECO:0007669"/>
    <property type="project" value="TreeGrafter"/>
</dbReference>